<dbReference type="AlphaFoldDB" id="A0A401QG57"/>
<dbReference type="Proteomes" id="UP000288216">
    <property type="component" value="Unassembled WGS sequence"/>
</dbReference>
<dbReference type="PANTHER" id="PTHR45720">
    <property type="entry name" value="CHLORIDE CHANNEL PROTEIN 2"/>
    <property type="match status" value="1"/>
</dbReference>
<evidence type="ECO:0000256" key="2">
    <source>
        <dbReference type="ARBA" id="ARBA00023065"/>
    </source>
</evidence>
<dbReference type="STRING" id="75743.A0A401QG57"/>
<dbReference type="GO" id="GO:0005247">
    <property type="term" value="F:voltage-gated chloride channel activity"/>
    <property type="evidence" value="ECO:0007669"/>
    <property type="project" value="TreeGrafter"/>
</dbReference>
<dbReference type="PANTHER" id="PTHR45720:SF10">
    <property type="entry name" value="CHLORIDE CHANNEL PROTEIN 2"/>
    <property type="match status" value="1"/>
</dbReference>
<dbReference type="InterPro" id="IPR050970">
    <property type="entry name" value="Cl_channel_volt-gated"/>
</dbReference>
<evidence type="ECO:0000313" key="6">
    <source>
        <dbReference type="Proteomes" id="UP000288216"/>
    </source>
</evidence>
<comment type="caution">
    <text evidence="5">The sequence shown here is derived from an EMBL/GenBank/DDBJ whole genome shotgun (WGS) entry which is preliminary data.</text>
</comment>
<dbReference type="OrthoDB" id="4564at2759"/>
<keyword evidence="6" id="KW-1185">Reference proteome</keyword>
<dbReference type="GO" id="GO:0034707">
    <property type="term" value="C:chloride channel complex"/>
    <property type="evidence" value="ECO:0007669"/>
    <property type="project" value="UniProtKB-KW"/>
</dbReference>
<evidence type="ECO:0000256" key="1">
    <source>
        <dbReference type="ARBA" id="ARBA00022448"/>
    </source>
</evidence>
<keyword evidence="4" id="KW-0868">Chloride</keyword>
<organism evidence="5 6">
    <name type="scientific">Scyliorhinus torazame</name>
    <name type="common">Cloudy catshark</name>
    <name type="synonym">Catulus torazame</name>
    <dbReference type="NCBI Taxonomy" id="75743"/>
    <lineage>
        <taxon>Eukaryota</taxon>
        <taxon>Metazoa</taxon>
        <taxon>Chordata</taxon>
        <taxon>Craniata</taxon>
        <taxon>Vertebrata</taxon>
        <taxon>Chondrichthyes</taxon>
        <taxon>Elasmobranchii</taxon>
        <taxon>Galeomorphii</taxon>
        <taxon>Galeoidea</taxon>
        <taxon>Carcharhiniformes</taxon>
        <taxon>Scyliorhinidae</taxon>
        <taxon>Scyliorhinus</taxon>
    </lineage>
</organism>
<keyword evidence="3" id="KW-0869">Chloride channel</keyword>
<accession>A0A401QG57</accession>
<protein>
    <recommendedName>
        <fullName evidence="7">CBS domain-containing protein</fullName>
    </recommendedName>
</protein>
<keyword evidence="3" id="KW-0407">Ion channel</keyword>
<keyword evidence="2" id="KW-0406">Ion transport</keyword>
<evidence type="ECO:0008006" key="7">
    <source>
        <dbReference type="Google" id="ProtNLM"/>
    </source>
</evidence>
<dbReference type="InterPro" id="IPR046342">
    <property type="entry name" value="CBS_dom_sf"/>
</dbReference>
<dbReference type="SUPFAM" id="SSF54631">
    <property type="entry name" value="CBS-domain pair"/>
    <property type="match status" value="1"/>
</dbReference>
<evidence type="ECO:0000256" key="3">
    <source>
        <dbReference type="ARBA" id="ARBA00023173"/>
    </source>
</evidence>
<reference evidence="5 6" key="1">
    <citation type="journal article" date="2018" name="Nat. Ecol. Evol.">
        <title>Shark genomes provide insights into elasmobranch evolution and the origin of vertebrates.</title>
        <authorList>
            <person name="Hara Y"/>
            <person name="Yamaguchi K"/>
            <person name="Onimaru K"/>
            <person name="Kadota M"/>
            <person name="Koyanagi M"/>
            <person name="Keeley SD"/>
            <person name="Tatsumi K"/>
            <person name="Tanaka K"/>
            <person name="Motone F"/>
            <person name="Kageyama Y"/>
            <person name="Nozu R"/>
            <person name="Adachi N"/>
            <person name="Nishimura O"/>
            <person name="Nakagawa R"/>
            <person name="Tanegashima C"/>
            <person name="Kiyatake I"/>
            <person name="Matsumoto R"/>
            <person name="Murakumo K"/>
            <person name="Nishida K"/>
            <person name="Terakita A"/>
            <person name="Kuratani S"/>
            <person name="Sato K"/>
            <person name="Hyodo S Kuraku.S."/>
        </authorList>
    </citation>
    <scope>NUCLEOTIDE SEQUENCE [LARGE SCALE GENOMIC DNA]</scope>
</reference>
<keyword evidence="1" id="KW-0813">Transport</keyword>
<gene>
    <name evidence="5" type="ORF">scyTo_0025014</name>
</gene>
<dbReference type="EMBL" id="BFAA01067182">
    <property type="protein sequence ID" value="GCB84346.1"/>
    <property type="molecule type" value="Genomic_DNA"/>
</dbReference>
<evidence type="ECO:0000256" key="4">
    <source>
        <dbReference type="ARBA" id="ARBA00023214"/>
    </source>
</evidence>
<dbReference type="Gene3D" id="3.10.580.10">
    <property type="entry name" value="CBS-domain"/>
    <property type="match status" value="1"/>
</dbReference>
<name>A0A401QG57_SCYTO</name>
<sequence>MVRNVAYVSSVCKYRDLQQLLKEKSLKSFPFVDSQESMILLGSIDRAEIEGLLHRHFSCENRLKPKEDSGVTEQRIGGQLSASPGEAFRSHASFLFIDEEESDPHEVESQEVRVEKN</sequence>
<proteinExistence type="predicted"/>
<dbReference type="GO" id="GO:0005886">
    <property type="term" value="C:plasma membrane"/>
    <property type="evidence" value="ECO:0007669"/>
    <property type="project" value="TreeGrafter"/>
</dbReference>
<evidence type="ECO:0000313" key="5">
    <source>
        <dbReference type="EMBL" id="GCB84346.1"/>
    </source>
</evidence>